<sequence>MEAGQWSPLCTLNYASQRYLCHCKAPTQGNRTLQIHVTNGNEVWRSEATEETLEEWDAVQSLTSQELVDKLRETFQHNTPVLDMQGSLASLSIAVDSKKVTLDLLKLPISEARAHVQQVLFDLADRVWNLEKQLKAAEPSITPSDSPVKQSQKNHLLLFPDVDSRKKGYAGSAAQVKKRIPGESLINPGCKSKKIAKGVDFEES</sequence>
<dbReference type="CDD" id="cd22286">
    <property type="entry name" value="HD_PAXX_N"/>
    <property type="match status" value="1"/>
</dbReference>
<reference evidence="1" key="1">
    <citation type="submission" date="2023-05" db="EMBL/GenBank/DDBJ databases">
        <authorList>
            <person name="Stuckert A."/>
        </authorList>
    </citation>
    <scope>NUCLEOTIDE SEQUENCE</scope>
</reference>
<proteinExistence type="predicted"/>
<evidence type="ECO:0000313" key="1">
    <source>
        <dbReference type="EMBL" id="CAI9584996.1"/>
    </source>
</evidence>
<evidence type="ECO:0000313" key="2">
    <source>
        <dbReference type="Proteomes" id="UP001162483"/>
    </source>
</evidence>
<dbReference type="InterPro" id="IPR054134">
    <property type="entry name" value="PAXX_N"/>
</dbReference>
<dbReference type="PANTHER" id="PTHR28586">
    <property type="entry name" value="PROTEIN PAXX"/>
    <property type="match status" value="1"/>
</dbReference>
<dbReference type="EMBL" id="CATNWA010015601">
    <property type="protein sequence ID" value="CAI9584996.1"/>
    <property type="molecule type" value="Genomic_DNA"/>
</dbReference>
<dbReference type="Pfam" id="PF15384">
    <property type="entry name" value="PAXX"/>
    <property type="match status" value="1"/>
</dbReference>
<gene>
    <name evidence="1" type="ORF">SPARVUS_LOCUS10112506</name>
</gene>
<dbReference type="Proteomes" id="UP001162483">
    <property type="component" value="Unassembled WGS sequence"/>
</dbReference>
<keyword evidence="2" id="KW-1185">Reference proteome</keyword>
<dbReference type="InterPro" id="IPR027873">
    <property type="entry name" value="PAXX"/>
</dbReference>
<protein>
    <submittedName>
        <fullName evidence="1">Uncharacterized protein</fullName>
    </submittedName>
</protein>
<name>A0ABN9EJG6_9NEOB</name>
<organism evidence="1 2">
    <name type="scientific">Staurois parvus</name>
    <dbReference type="NCBI Taxonomy" id="386267"/>
    <lineage>
        <taxon>Eukaryota</taxon>
        <taxon>Metazoa</taxon>
        <taxon>Chordata</taxon>
        <taxon>Craniata</taxon>
        <taxon>Vertebrata</taxon>
        <taxon>Euteleostomi</taxon>
        <taxon>Amphibia</taxon>
        <taxon>Batrachia</taxon>
        <taxon>Anura</taxon>
        <taxon>Neobatrachia</taxon>
        <taxon>Ranoidea</taxon>
        <taxon>Ranidae</taxon>
        <taxon>Staurois</taxon>
    </lineage>
</organism>
<comment type="caution">
    <text evidence="1">The sequence shown here is derived from an EMBL/GenBank/DDBJ whole genome shotgun (WGS) entry which is preliminary data.</text>
</comment>
<accession>A0ABN9EJG6</accession>
<dbReference type="PANTHER" id="PTHR28586:SF1">
    <property type="entry name" value="PROTEIN PAXX"/>
    <property type="match status" value="1"/>
</dbReference>